<keyword evidence="3" id="KW-1185">Reference proteome</keyword>
<dbReference type="Proteomes" id="UP000001744">
    <property type="component" value="Unassembled WGS sequence"/>
</dbReference>
<gene>
    <name evidence="2" type="primary">fnp1</name>
    <name evidence="1" type="ORF">SJAG_04910</name>
</gene>
<protein>
    <submittedName>
        <fullName evidence="1">Uncharacterized protein</fullName>
    </submittedName>
</protein>
<dbReference type="VEuPathDB" id="FungiDB:SJAG_04910"/>
<dbReference type="GeneID" id="7050342"/>
<evidence type="ECO:0000313" key="1">
    <source>
        <dbReference type="EMBL" id="EEB09688.1"/>
    </source>
</evidence>
<sequence length="627" mass="69188">MLHLLFRTKSTRTSKLPEPFCHIHGSSGGRSFEEASVVKDKTLQLVLVQDLGDRKKILLFDSLGLGNSSKAGRPTTANGPAIHSLPALVTELMFGAIPLSIKSLSTVKLHNLQSSSPCTRSYLLTLLFMPKISSKGLRNVRFQIGTLAIGAIVTLSMPAEGAADPLTTYWHALTSSLYSLQRKVTSILSDLLLNVEATVLQDACSKQPSGKLPLNFLRLQENTRIKAAFCVCRNLILQAWSAPLLQPCMFNEDRWKTLINGIVHSNPSNKSASFLKSVHAYRLALSAALSCLCFRQMGVPAKFMIQSSRSNFARQLLFLLLPLFFPSLLKQLENSTFSSELAASSNIPISSPKPDNLNFDSLRSSPTVGSSGSWRCKYFYQAFQNISRSAPRNTPPISPSLSTSSSFSNLASFPFSTKSCAKPSMDGILHVTLPNNTFTPLSTKSSSTSLDCTGTNNDIVLTQYAMYLNCLHPAFDLQAAPPNAFAYSNNMDFFRDALTDMLANTRRGMLRSYRSSSMYSSWNPSSMEDSRTSSNDFALSLNPDAIIFAVDLDDARVYMHSLQERQEHDSNLGLGASSNNPLVTIDDKTYAYMKEPIHHVDVEFLSVLNTLNWPQIARHIRSRVSRC</sequence>
<name>B6K834_SCHJY</name>
<dbReference type="HOGENOM" id="CLU_436254_0_0_1"/>
<evidence type="ECO:0000313" key="2">
    <source>
        <dbReference type="JaponicusDB" id="SJAG_04910"/>
    </source>
</evidence>
<dbReference type="EMBL" id="KE651167">
    <property type="protein sequence ID" value="EEB09688.1"/>
    <property type="molecule type" value="Genomic_DNA"/>
</dbReference>
<reference evidence="1 3" key="1">
    <citation type="journal article" date="2011" name="Science">
        <title>Comparative functional genomics of the fission yeasts.</title>
        <authorList>
            <person name="Rhind N."/>
            <person name="Chen Z."/>
            <person name="Yassour M."/>
            <person name="Thompson D.A."/>
            <person name="Haas B.J."/>
            <person name="Habib N."/>
            <person name="Wapinski I."/>
            <person name="Roy S."/>
            <person name="Lin M.F."/>
            <person name="Heiman D.I."/>
            <person name="Young S.K."/>
            <person name="Furuya K."/>
            <person name="Guo Y."/>
            <person name="Pidoux A."/>
            <person name="Chen H.M."/>
            <person name="Robbertse B."/>
            <person name="Goldberg J.M."/>
            <person name="Aoki K."/>
            <person name="Bayne E.H."/>
            <person name="Berlin A.M."/>
            <person name="Desjardins C.A."/>
            <person name="Dobbs E."/>
            <person name="Dukaj L."/>
            <person name="Fan L."/>
            <person name="FitzGerald M.G."/>
            <person name="French C."/>
            <person name="Gujja S."/>
            <person name="Hansen K."/>
            <person name="Keifenheim D."/>
            <person name="Levin J.Z."/>
            <person name="Mosher R.A."/>
            <person name="Mueller C.A."/>
            <person name="Pfiffner J."/>
            <person name="Priest M."/>
            <person name="Russ C."/>
            <person name="Smialowska A."/>
            <person name="Swoboda P."/>
            <person name="Sykes S.M."/>
            <person name="Vaughn M."/>
            <person name="Vengrova S."/>
            <person name="Yoder R."/>
            <person name="Zeng Q."/>
            <person name="Allshire R."/>
            <person name="Baulcombe D."/>
            <person name="Birren B.W."/>
            <person name="Brown W."/>
            <person name="Ekwall K."/>
            <person name="Kellis M."/>
            <person name="Leatherwood J."/>
            <person name="Levin H."/>
            <person name="Margalit H."/>
            <person name="Martienssen R."/>
            <person name="Nieduszynski C.A."/>
            <person name="Spatafora J.W."/>
            <person name="Friedman N."/>
            <person name="Dalgaard J.Z."/>
            <person name="Baumann P."/>
            <person name="Niki H."/>
            <person name="Regev A."/>
            <person name="Nusbaum C."/>
        </authorList>
    </citation>
    <scope>NUCLEOTIDE SEQUENCE [LARGE SCALE GENOMIC DNA]</scope>
    <source>
        <strain evidence="3">yFS275 / FY16936</strain>
    </source>
</reference>
<dbReference type="OrthoDB" id="10051712at2759"/>
<proteinExistence type="predicted"/>
<accession>B6K834</accession>
<dbReference type="RefSeq" id="XP_002175981.1">
    <property type="nucleotide sequence ID" value="XM_002175945.1"/>
</dbReference>
<organism evidence="1 3">
    <name type="scientific">Schizosaccharomyces japonicus (strain yFS275 / FY16936)</name>
    <name type="common">Fission yeast</name>
    <dbReference type="NCBI Taxonomy" id="402676"/>
    <lineage>
        <taxon>Eukaryota</taxon>
        <taxon>Fungi</taxon>
        <taxon>Dikarya</taxon>
        <taxon>Ascomycota</taxon>
        <taxon>Taphrinomycotina</taxon>
        <taxon>Schizosaccharomycetes</taxon>
        <taxon>Schizosaccharomycetales</taxon>
        <taxon>Schizosaccharomycetaceae</taxon>
        <taxon>Schizosaccharomyces</taxon>
    </lineage>
</organism>
<dbReference type="JaponicusDB" id="SJAG_04910">
    <property type="gene designation" value="fnp1"/>
</dbReference>
<dbReference type="STRING" id="402676.B6K834"/>
<evidence type="ECO:0000313" key="3">
    <source>
        <dbReference type="Proteomes" id="UP000001744"/>
    </source>
</evidence>
<dbReference type="AlphaFoldDB" id="B6K834"/>